<dbReference type="RefSeq" id="WP_103952692.1">
    <property type="nucleotide sequence ID" value="NZ_FNUL01000006.1"/>
</dbReference>
<gene>
    <name evidence="4" type="ORF">SAMN05216537_106145</name>
</gene>
<evidence type="ECO:0000259" key="3">
    <source>
        <dbReference type="Pfam" id="PF00881"/>
    </source>
</evidence>
<keyword evidence="2" id="KW-0560">Oxidoreductase</keyword>
<feature type="domain" description="Nitroreductase" evidence="3">
    <location>
        <begin position="11"/>
        <end position="149"/>
    </location>
</feature>
<keyword evidence="5" id="KW-1185">Reference proteome</keyword>
<evidence type="ECO:0000313" key="4">
    <source>
        <dbReference type="EMBL" id="SEF71369.1"/>
    </source>
</evidence>
<dbReference type="Proteomes" id="UP000236726">
    <property type="component" value="Unassembled WGS sequence"/>
</dbReference>
<accession>A0A1H5U8S4</accession>
<protein>
    <submittedName>
        <fullName evidence="4">Nitroreductase</fullName>
    </submittedName>
</protein>
<dbReference type="EMBL" id="FNUL01000006">
    <property type="protein sequence ID" value="SEF71369.1"/>
    <property type="molecule type" value="Genomic_DNA"/>
</dbReference>
<reference evidence="4 5" key="1">
    <citation type="submission" date="2016-10" db="EMBL/GenBank/DDBJ databases">
        <authorList>
            <person name="de Groot N.N."/>
        </authorList>
    </citation>
    <scope>NUCLEOTIDE SEQUENCE [LARGE SCALE GENOMIC DNA]</scope>
    <source>
        <strain evidence="4 5">D15d</strain>
    </source>
</reference>
<dbReference type="Pfam" id="PF00881">
    <property type="entry name" value="Nitroreductase"/>
    <property type="match status" value="1"/>
</dbReference>
<dbReference type="Gene3D" id="3.40.109.10">
    <property type="entry name" value="NADH Oxidase"/>
    <property type="match status" value="1"/>
</dbReference>
<dbReference type="AlphaFoldDB" id="A0A1H5U8S4"/>
<evidence type="ECO:0000313" key="5">
    <source>
        <dbReference type="Proteomes" id="UP000236726"/>
    </source>
</evidence>
<proteinExistence type="inferred from homology"/>
<dbReference type="PANTHER" id="PTHR43673">
    <property type="entry name" value="NAD(P)H NITROREDUCTASE YDGI-RELATED"/>
    <property type="match status" value="1"/>
</dbReference>
<dbReference type="InterPro" id="IPR023312">
    <property type="entry name" value="Put_nitroreductase_C_bac"/>
</dbReference>
<dbReference type="InterPro" id="IPR000415">
    <property type="entry name" value="Nitroreductase-like"/>
</dbReference>
<dbReference type="InterPro" id="IPR029479">
    <property type="entry name" value="Nitroreductase"/>
</dbReference>
<dbReference type="PANTHER" id="PTHR43673:SF10">
    <property type="entry name" value="NADH DEHYDROGENASE_NAD(P)H NITROREDUCTASE XCC3605-RELATED"/>
    <property type="match status" value="1"/>
</dbReference>
<name>A0A1H5U8S4_9FIRM</name>
<comment type="similarity">
    <text evidence="1">Belongs to the nitroreductase family.</text>
</comment>
<sequence length="187" mass="21571">MNLKDMVLKNRSYRRFYNEKKISKEELTELVDIARNTPSAANRQPVRYKLVYEEVEAAKVYKTLGWAGYLKDWDGPIENERPAAYIILATDKDTKADIDEGIISQTIMLAAVERGLGGCILGNVKREELVKVINLPADYKIDLVLALGYPKENVSLVEMQNNDVKYYRDEDMNHYVPKRRLEDVLLK</sequence>
<evidence type="ECO:0000256" key="1">
    <source>
        <dbReference type="ARBA" id="ARBA00007118"/>
    </source>
</evidence>
<dbReference type="GO" id="GO:0016491">
    <property type="term" value="F:oxidoreductase activity"/>
    <property type="evidence" value="ECO:0007669"/>
    <property type="project" value="UniProtKB-KW"/>
</dbReference>
<organism evidence="4 5">
    <name type="scientific">Lachnospira multipara</name>
    <dbReference type="NCBI Taxonomy" id="28051"/>
    <lineage>
        <taxon>Bacteria</taxon>
        <taxon>Bacillati</taxon>
        <taxon>Bacillota</taxon>
        <taxon>Clostridia</taxon>
        <taxon>Lachnospirales</taxon>
        <taxon>Lachnospiraceae</taxon>
        <taxon>Lachnospira</taxon>
    </lineage>
</organism>
<dbReference type="SUPFAM" id="SSF55469">
    <property type="entry name" value="FMN-dependent nitroreductase-like"/>
    <property type="match status" value="1"/>
</dbReference>
<evidence type="ECO:0000256" key="2">
    <source>
        <dbReference type="ARBA" id="ARBA00023002"/>
    </source>
</evidence>
<dbReference type="Gene3D" id="2.20.180.10">
    <property type="entry name" value="putative fmn-dependent nitroreductase like domains"/>
    <property type="match status" value="1"/>
</dbReference>